<keyword evidence="3" id="KW-1185">Reference proteome</keyword>
<dbReference type="Proteomes" id="UP001346869">
    <property type="component" value="Unassembled WGS sequence"/>
</dbReference>
<feature type="region of interest" description="Disordered" evidence="1">
    <location>
        <begin position="68"/>
        <end position="135"/>
    </location>
</feature>
<protein>
    <submittedName>
        <fullName evidence="2">Uncharacterized protein</fullName>
    </submittedName>
</protein>
<evidence type="ECO:0000256" key="1">
    <source>
        <dbReference type="SAM" id="MobiDB-lite"/>
    </source>
</evidence>
<evidence type="ECO:0000313" key="3">
    <source>
        <dbReference type="Proteomes" id="UP001346869"/>
    </source>
</evidence>
<organism evidence="2 3">
    <name type="scientific">Eleginops maclovinus</name>
    <name type="common">Patagonian blennie</name>
    <name type="synonym">Eleginus maclovinus</name>
    <dbReference type="NCBI Taxonomy" id="56733"/>
    <lineage>
        <taxon>Eukaryota</taxon>
        <taxon>Metazoa</taxon>
        <taxon>Chordata</taxon>
        <taxon>Craniata</taxon>
        <taxon>Vertebrata</taxon>
        <taxon>Euteleostomi</taxon>
        <taxon>Actinopterygii</taxon>
        <taxon>Neopterygii</taxon>
        <taxon>Teleostei</taxon>
        <taxon>Neoteleostei</taxon>
        <taxon>Acanthomorphata</taxon>
        <taxon>Eupercaria</taxon>
        <taxon>Perciformes</taxon>
        <taxon>Notothenioidei</taxon>
        <taxon>Eleginopidae</taxon>
        <taxon>Eleginops</taxon>
    </lineage>
</organism>
<name>A0AAN8ABC4_ELEMC</name>
<sequence>MGSGREDAPPPSFITLTALLCVCDTAETEKAQRASEMTTGCVRSTLEPEHRLMTQESKQYKSALESLVDRKSEMKDDEEEVKALSSEDQEEVLKKKPRRKDTPVLNSPPRIPGVRQLRAEKQMVHLEDEEKDVKD</sequence>
<dbReference type="PANTHER" id="PTHR15387">
    <property type="entry name" value="PROTEIN PHOSPHATASE 1 REGULATORY SUBUNIT 17"/>
    <property type="match status" value="1"/>
</dbReference>
<dbReference type="PANTHER" id="PTHR15387:SF0">
    <property type="entry name" value="PROTEIN PHOSPHATASE 1 REGULATORY SUBUNIT 17"/>
    <property type="match status" value="1"/>
</dbReference>
<evidence type="ECO:0000313" key="2">
    <source>
        <dbReference type="EMBL" id="KAK5849719.1"/>
    </source>
</evidence>
<comment type="caution">
    <text evidence="2">The sequence shown here is derived from an EMBL/GenBank/DDBJ whole genome shotgun (WGS) entry which is preliminary data.</text>
</comment>
<feature type="compositionally biased region" description="Basic and acidic residues" evidence="1">
    <location>
        <begin position="117"/>
        <end position="135"/>
    </location>
</feature>
<dbReference type="AlphaFoldDB" id="A0AAN8ABC4"/>
<gene>
    <name evidence="2" type="ORF">PBY51_014031</name>
</gene>
<proteinExistence type="predicted"/>
<dbReference type="InterPro" id="IPR033242">
    <property type="entry name" value="PPP1R17"/>
</dbReference>
<dbReference type="EMBL" id="JAUZQC010000023">
    <property type="protein sequence ID" value="KAK5849719.1"/>
    <property type="molecule type" value="Genomic_DNA"/>
</dbReference>
<accession>A0AAN8ABC4</accession>
<dbReference type="GO" id="GO:0004865">
    <property type="term" value="F:protein serine/threonine phosphatase inhibitor activity"/>
    <property type="evidence" value="ECO:0007669"/>
    <property type="project" value="TreeGrafter"/>
</dbReference>
<reference evidence="2 3" key="1">
    <citation type="journal article" date="2023" name="Genes (Basel)">
        <title>Chromosome-Level Genome Assembly and Circadian Gene Repertoire of the Patagonia Blennie Eleginops maclovinus-The Closest Ancestral Proxy of Antarctic Cryonotothenioids.</title>
        <authorList>
            <person name="Cheng C.C."/>
            <person name="Rivera-Colon A.G."/>
            <person name="Minhas B.F."/>
            <person name="Wilson L."/>
            <person name="Rayamajhi N."/>
            <person name="Vargas-Chacoff L."/>
            <person name="Catchen J.M."/>
        </authorList>
    </citation>
    <scope>NUCLEOTIDE SEQUENCE [LARGE SCALE GENOMIC DNA]</scope>
    <source>
        <strain evidence="2">JMC-PN-2008</strain>
    </source>
</reference>
<reference evidence="2 3" key="2">
    <citation type="journal article" date="2023" name="Mol. Biol. Evol.">
        <title>Genomics of Secondarily Temperate Adaptation in the Only Non-Antarctic Icefish.</title>
        <authorList>
            <person name="Rivera-Colon A.G."/>
            <person name="Rayamajhi N."/>
            <person name="Minhas B.F."/>
            <person name="Madrigal G."/>
            <person name="Bilyk K.T."/>
            <person name="Yoon V."/>
            <person name="Hune M."/>
            <person name="Gregory S."/>
            <person name="Cheng C.H.C."/>
            <person name="Catchen J.M."/>
        </authorList>
    </citation>
    <scope>NUCLEOTIDE SEQUENCE [LARGE SCALE GENOMIC DNA]</scope>
    <source>
        <strain evidence="2">JMC-PN-2008</strain>
    </source>
</reference>